<dbReference type="InterPro" id="IPR003591">
    <property type="entry name" value="Leu-rich_rpt_typical-subtyp"/>
</dbReference>
<protein>
    <submittedName>
        <fullName evidence="5">Uncharacterized protein</fullName>
    </submittedName>
</protein>
<dbReference type="InterPro" id="IPR001611">
    <property type="entry name" value="Leu-rich_rpt"/>
</dbReference>
<dbReference type="OrthoDB" id="676979at2759"/>
<dbReference type="Pfam" id="PF13855">
    <property type="entry name" value="LRR_8"/>
    <property type="match status" value="1"/>
</dbReference>
<dbReference type="Gene3D" id="3.80.10.10">
    <property type="entry name" value="Ribonuclease Inhibitor"/>
    <property type="match status" value="1"/>
</dbReference>
<dbReference type="AlphaFoldDB" id="A0A813ML85"/>
<dbReference type="SUPFAM" id="SSF52058">
    <property type="entry name" value="L domain-like"/>
    <property type="match status" value="1"/>
</dbReference>
<dbReference type="PANTHER" id="PTHR45842:SF12">
    <property type="entry name" value="KEKKON 5, ISOFORM A"/>
    <property type="match status" value="1"/>
</dbReference>
<dbReference type="Proteomes" id="UP000663879">
    <property type="component" value="Unassembled WGS sequence"/>
</dbReference>
<keyword evidence="3" id="KW-0677">Repeat</keyword>
<keyword evidence="6" id="KW-1185">Reference proteome</keyword>
<evidence type="ECO:0000313" key="5">
    <source>
        <dbReference type="EMBL" id="CAF0723294.1"/>
    </source>
</evidence>
<gene>
    <name evidence="5" type="ORF">OXX778_LOCUS2321</name>
</gene>
<keyword evidence="2" id="KW-0732">Signal</keyword>
<evidence type="ECO:0000313" key="6">
    <source>
        <dbReference type="Proteomes" id="UP000663879"/>
    </source>
</evidence>
<comment type="caution">
    <text evidence="5">The sequence shown here is derived from an EMBL/GenBank/DDBJ whole genome shotgun (WGS) entry which is preliminary data.</text>
</comment>
<dbReference type="EMBL" id="CAJNOC010000178">
    <property type="protein sequence ID" value="CAF0723294.1"/>
    <property type="molecule type" value="Genomic_DNA"/>
</dbReference>
<sequence length="598" mass="70595">MSTTRNIVSEYYESLINGIDIHTEKLISFANLTEIELTNVNSTRSKYLNEISKIKEENLSHLESNKQDNSNMEFIFQPKFCFFIPRLDTELKLPYTLPFDISDPFSKFDFFSEVRFFSQTNIYFGILVITHQFFSQATIDCLKIKLNELDRDINLTTPKDEVDFNILQRMITSKMENIISAIFDRSKQFILERNFELKIIDLSDPKENKLDTFVMKRKNFEHFQPSDFASFEIMTDRNRLLKFKLNLDDLTGVQESLFRRLNWIQDLSFFIEKCSLIKPKYFENLKQLESLKLPNIQNQTLNNSLFMGLEYLKILELNDGQIEFIDDNTFVNLSSLIELKLNSNKIRQLNDGAFKGLNNLMILHLNHNKIEYLSSKCFQDLKKLKFLSLEKSFSKKVDLKCLNDLENLIALKIEFDNKMYIDLNYDELVLPSLKYLTIHSQRLPDCKTKQLVFLLIIGLKHLDENSFESQSQLKSIQIRTNSNLFSKINKKNFSHLKKMCYLIVEFVDIKYNGKNMFEDNQKYFASFLCEQEPLHVNTTRPNYFSVSNYESLNCFFQHFEAKFEVQIIDFLGCYDYFRPNRSKANCLASTLFSTLIMP</sequence>
<evidence type="ECO:0000256" key="2">
    <source>
        <dbReference type="ARBA" id="ARBA00022729"/>
    </source>
</evidence>
<dbReference type="PANTHER" id="PTHR45842">
    <property type="entry name" value="SYNAPTIC ADHESION-LIKE MOLECULE SALM"/>
    <property type="match status" value="1"/>
</dbReference>
<reference evidence="5" key="1">
    <citation type="submission" date="2021-02" db="EMBL/GenBank/DDBJ databases">
        <authorList>
            <person name="Nowell W R."/>
        </authorList>
    </citation>
    <scope>NUCLEOTIDE SEQUENCE</scope>
    <source>
        <strain evidence="5">Ploen Becks lab</strain>
    </source>
</reference>
<evidence type="ECO:0000256" key="1">
    <source>
        <dbReference type="ARBA" id="ARBA00022614"/>
    </source>
</evidence>
<accession>A0A813ML85</accession>
<proteinExistence type="predicted"/>
<dbReference type="InterPro" id="IPR032675">
    <property type="entry name" value="LRR_dom_sf"/>
</dbReference>
<dbReference type="InterPro" id="IPR050467">
    <property type="entry name" value="LRFN"/>
</dbReference>
<dbReference type="SMART" id="SM00369">
    <property type="entry name" value="LRR_TYP"/>
    <property type="match status" value="3"/>
</dbReference>
<organism evidence="5 6">
    <name type="scientific">Brachionus calyciflorus</name>
    <dbReference type="NCBI Taxonomy" id="104777"/>
    <lineage>
        <taxon>Eukaryota</taxon>
        <taxon>Metazoa</taxon>
        <taxon>Spiralia</taxon>
        <taxon>Gnathifera</taxon>
        <taxon>Rotifera</taxon>
        <taxon>Eurotatoria</taxon>
        <taxon>Monogononta</taxon>
        <taxon>Pseudotrocha</taxon>
        <taxon>Ploima</taxon>
        <taxon>Brachionidae</taxon>
        <taxon>Brachionus</taxon>
    </lineage>
</organism>
<keyword evidence="4" id="KW-0325">Glycoprotein</keyword>
<evidence type="ECO:0000256" key="3">
    <source>
        <dbReference type="ARBA" id="ARBA00022737"/>
    </source>
</evidence>
<evidence type="ECO:0000256" key="4">
    <source>
        <dbReference type="ARBA" id="ARBA00023180"/>
    </source>
</evidence>
<keyword evidence="1" id="KW-0433">Leucine-rich repeat</keyword>
<name>A0A813ML85_9BILA</name>